<accession>A0A9X3I3Y2</accession>
<dbReference type="RefSeq" id="WP_266060553.1">
    <property type="nucleotide sequence ID" value="NZ_JAPKFM010000003.1"/>
</dbReference>
<evidence type="ECO:0000259" key="4">
    <source>
        <dbReference type="Pfam" id="PF00171"/>
    </source>
</evidence>
<evidence type="ECO:0000313" key="6">
    <source>
        <dbReference type="Proteomes" id="UP001143347"/>
    </source>
</evidence>
<comment type="caution">
    <text evidence="5">The sequence shown here is derived from an EMBL/GenBank/DDBJ whole genome shotgun (WGS) entry which is preliminary data.</text>
</comment>
<protein>
    <submittedName>
        <fullName evidence="5">NAD-dependent succinate-semialdehyde dehydrogenase</fullName>
    </submittedName>
</protein>
<dbReference type="InterPro" id="IPR047110">
    <property type="entry name" value="GABD/Sad-like"/>
</dbReference>
<keyword evidence="2" id="KW-0521">NADP</keyword>
<dbReference type="GO" id="GO:0004777">
    <property type="term" value="F:succinate-semialdehyde dehydrogenase (NAD+) activity"/>
    <property type="evidence" value="ECO:0007669"/>
    <property type="project" value="TreeGrafter"/>
</dbReference>
<sequence length="458" mass="49232">MSTYRVQNPATGEVLEAFDTAGDADIADAIERADDVYREWRMRSVHDRAGAIQRIADLVRERSAELARMISLEMGKSTSEAVEEVEFAASIFEYYAVHGPSLITDYEIPSSIPGKARIEQRPIGVLLGVMPWNFPYYQSARFAAPNLLLGNTILLKHAEICARSSLTVQEIIEQAGVPCGGYQNVFASHEQVSTIIADPRVRGVSLTGSERAGAVIGQQAGKHLKKCVLELGGIDPMVVLDADDVADVAQQAWEFRTYNGGQVCNSNKRIIVMNDIYDEFVAQLKKRAEGLTPGDQLSLGDGEYVPLSSRSAAETVHAQVQKALAEGATLVAGGELAEGSAAYYSPAVLTDVPVGSHSYREEIFGPVATIYRVSSDAEALQLANDCHLGLGGSVFSTDESRAARIAAELEVGMTHVNTIAAESAELPFGGVKASGFGREMGPIGIGEFANQRLYFVAR</sequence>
<dbReference type="InterPro" id="IPR044148">
    <property type="entry name" value="ALDH_GabD1-like"/>
</dbReference>
<dbReference type="AlphaFoldDB" id="A0A9X3I3Y2"/>
<dbReference type="InterPro" id="IPR015590">
    <property type="entry name" value="Aldehyde_DH_dom"/>
</dbReference>
<dbReference type="EMBL" id="JAPKFM010000003">
    <property type="protein sequence ID" value="MCX2963390.1"/>
    <property type="molecule type" value="Genomic_DNA"/>
</dbReference>
<dbReference type="PANTHER" id="PTHR43217:SF2">
    <property type="entry name" value="SUCCINATE-SEMIALDEHYDE DEHYDROGENASE [NADP(+)]"/>
    <property type="match status" value="1"/>
</dbReference>
<evidence type="ECO:0000313" key="5">
    <source>
        <dbReference type="EMBL" id="MCX2963390.1"/>
    </source>
</evidence>
<proteinExistence type="inferred from homology"/>
<name>A0A9X3I3Y2_9ACTN</name>
<gene>
    <name evidence="5" type="ORF">OSB52_04715</name>
</gene>
<dbReference type="Pfam" id="PF00171">
    <property type="entry name" value="Aldedh"/>
    <property type="match status" value="1"/>
</dbReference>
<reference evidence="5" key="1">
    <citation type="submission" date="2022-10" db="EMBL/GenBank/DDBJ databases">
        <title>WGS of marine actinomycetes from Thailand.</title>
        <authorList>
            <person name="Thawai C."/>
        </authorList>
    </citation>
    <scope>NUCLEOTIDE SEQUENCE</scope>
    <source>
        <strain evidence="5">SW21</strain>
    </source>
</reference>
<organism evidence="5 6">
    <name type="scientific">Gordonia aquimaris</name>
    <dbReference type="NCBI Taxonomy" id="2984863"/>
    <lineage>
        <taxon>Bacteria</taxon>
        <taxon>Bacillati</taxon>
        <taxon>Actinomycetota</taxon>
        <taxon>Actinomycetes</taxon>
        <taxon>Mycobacteriales</taxon>
        <taxon>Gordoniaceae</taxon>
        <taxon>Gordonia</taxon>
    </lineage>
</organism>
<dbReference type="FunFam" id="3.40.605.10:FF:000012">
    <property type="entry name" value="NAD-dependent succinate-semialdehyde dehydrogenase"/>
    <property type="match status" value="1"/>
</dbReference>
<dbReference type="SUPFAM" id="SSF53720">
    <property type="entry name" value="ALDH-like"/>
    <property type="match status" value="1"/>
</dbReference>
<dbReference type="Gene3D" id="3.40.605.10">
    <property type="entry name" value="Aldehyde Dehydrogenase, Chain A, domain 1"/>
    <property type="match status" value="1"/>
</dbReference>
<dbReference type="Proteomes" id="UP001143347">
    <property type="component" value="Unassembled WGS sequence"/>
</dbReference>
<comment type="similarity">
    <text evidence="1">Belongs to the aldehyde dehydrogenase family.</text>
</comment>
<evidence type="ECO:0000256" key="1">
    <source>
        <dbReference type="ARBA" id="ARBA00009986"/>
    </source>
</evidence>
<dbReference type="InterPro" id="IPR016163">
    <property type="entry name" value="Ald_DH_C"/>
</dbReference>
<keyword evidence="3" id="KW-0560">Oxidoreductase</keyword>
<dbReference type="CDD" id="cd07100">
    <property type="entry name" value="ALDH_SSADH1_GabD1"/>
    <property type="match status" value="1"/>
</dbReference>
<keyword evidence="6" id="KW-1185">Reference proteome</keyword>
<dbReference type="InterPro" id="IPR016161">
    <property type="entry name" value="Ald_DH/histidinol_DH"/>
</dbReference>
<evidence type="ECO:0000256" key="2">
    <source>
        <dbReference type="ARBA" id="ARBA00022857"/>
    </source>
</evidence>
<dbReference type="Gene3D" id="3.40.309.10">
    <property type="entry name" value="Aldehyde Dehydrogenase, Chain A, domain 2"/>
    <property type="match status" value="1"/>
</dbReference>
<dbReference type="PANTHER" id="PTHR43217">
    <property type="entry name" value="SUCCINATE SEMIALDEHYDE DEHYDROGENASE [NAD(P)+] SAD"/>
    <property type="match status" value="1"/>
</dbReference>
<dbReference type="GO" id="GO:0004030">
    <property type="term" value="F:aldehyde dehydrogenase [NAD(P)+] activity"/>
    <property type="evidence" value="ECO:0007669"/>
    <property type="project" value="InterPro"/>
</dbReference>
<dbReference type="InterPro" id="IPR016162">
    <property type="entry name" value="Ald_DH_N"/>
</dbReference>
<evidence type="ECO:0000256" key="3">
    <source>
        <dbReference type="ARBA" id="ARBA00023002"/>
    </source>
</evidence>
<feature type="domain" description="Aldehyde dehydrogenase" evidence="4">
    <location>
        <begin position="3"/>
        <end position="451"/>
    </location>
</feature>